<evidence type="ECO:0000313" key="2">
    <source>
        <dbReference type="Proteomes" id="UP000789901"/>
    </source>
</evidence>
<dbReference type="Proteomes" id="UP000789901">
    <property type="component" value="Unassembled WGS sequence"/>
</dbReference>
<dbReference type="EMBL" id="CAJVQB010001744">
    <property type="protein sequence ID" value="CAG8548644.1"/>
    <property type="molecule type" value="Genomic_DNA"/>
</dbReference>
<gene>
    <name evidence="1" type="ORF">GMARGA_LOCUS4444</name>
</gene>
<sequence>MNGDTKLILSLINRISLKLPCNSGKKLDVLESDPLILQTVNSIIDLS</sequence>
<organism evidence="1 2">
    <name type="scientific">Gigaspora margarita</name>
    <dbReference type="NCBI Taxonomy" id="4874"/>
    <lineage>
        <taxon>Eukaryota</taxon>
        <taxon>Fungi</taxon>
        <taxon>Fungi incertae sedis</taxon>
        <taxon>Mucoromycota</taxon>
        <taxon>Glomeromycotina</taxon>
        <taxon>Glomeromycetes</taxon>
        <taxon>Diversisporales</taxon>
        <taxon>Gigasporaceae</taxon>
        <taxon>Gigaspora</taxon>
    </lineage>
</organism>
<feature type="non-terminal residue" evidence="1">
    <location>
        <position position="47"/>
    </location>
</feature>
<reference evidence="1 2" key="1">
    <citation type="submission" date="2021-06" db="EMBL/GenBank/DDBJ databases">
        <authorList>
            <person name="Kallberg Y."/>
            <person name="Tangrot J."/>
            <person name="Rosling A."/>
        </authorList>
    </citation>
    <scope>NUCLEOTIDE SEQUENCE [LARGE SCALE GENOMIC DNA]</scope>
    <source>
        <strain evidence="1 2">120-4 pot B 10/14</strain>
    </source>
</reference>
<protein>
    <submittedName>
        <fullName evidence="1">34279_t:CDS:1</fullName>
    </submittedName>
</protein>
<keyword evidence="2" id="KW-1185">Reference proteome</keyword>
<comment type="caution">
    <text evidence="1">The sequence shown here is derived from an EMBL/GenBank/DDBJ whole genome shotgun (WGS) entry which is preliminary data.</text>
</comment>
<name>A0ABN7UD47_GIGMA</name>
<evidence type="ECO:0000313" key="1">
    <source>
        <dbReference type="EMBL" id="CAG8548644.1"/>
    </source>
</evidence>
<accession>A0ABN7UD47</accession>
<proteinExistence type="predicted"/>